<dbReference type="InterPro" id="IPR008948">
    <property type="entry name" value="L-Aspartase-like"/>
</dbReference>
<dbReference type="OrthoDB" id="1044719at2759"/>
<protein>
    <submittedName>
        <fullName evidence="1">Uncharacterized protein</fullName>
    </submittedName>
</protein>
<reference evidence="1" key="1">
    <citation type="submission" date="2022-11" db="EMBL/GenBank/DDBJ databases">
        <authorList>
            <person name="Hyden B.L."/>
            <person name="Feng K."/>
            <person name="Yates T."/>
            <person name="Jawdy S."/>
            <person name="Smart L.B."/>
            <person name="Muchero W."/>
        </authorList>
    </citation>
    <scope>NUCLEOTIDE SEQUENCE</scope>
    <source>
        <tissue evidence="1">Shoot tip</tissue>
    </source>
</reference>
<dbReference type="Gene3D" id="1.10.275.10">
    <property type="entry name" value="Fumarase/aspartase (N-terminal domain)"/>
    <property type="match status" value="2"/>
</dbReference>
<name>A0A9Q0PL03_SALVM</name>
<keyword evidence="2" id="KW-1185">Reference proteome</keyword>
<dbReference type="PANTHER" id="PTHR43411:SF1">
    <property type="entry name" value="ADENYLOSUCCINATE LYASE"/>
    <property type="match status" value="1"/>
</dbReference>
<dbReference type="PANTHER" id="PTHR43411">
    <property type="entry name" value="ADENYLOSUCCINATE LYASE"/>
    <property type="match status" value="1"/>
</dbReference>
<gene>
    <name evidence="1" type="ORF">OIU85_006481</name>
</gene>
<organism evidence="1 2">
    <name type="scientific">Salix viminalis</name>
    <name type="common">Common osier</name>
    <name type="synonym">Basket willow</name>
    <dbReference type="NCBI Taxonomy" id="40686"/>
    <lineage>
        <taxon>Eukaryota</taxon>
        <taxon>Viridiplantae</taxon>
        <taxon>Streptophyta</taxon>
        <taxon>Embryophyta</taxon>
        <taxon>Tracheophyta</taxon>
        <taxon>Spermatophyta</taxon>
        <taxon>Magnoliopsida</taxon>
        <taxon>eudicotyledons</taxon>
        <taxon>Gunneridae</taxon>
        <taxon>Pentapetalae</taxon>
        <taxon>rosids</taxon>
        <taxon>fabids</taxon>
        <taxon>Malpighiales</taxon>
        <taxon>Salicaceae</taxon>
        <taxon>Saliceae</taxon>
        <taxon>Salix</taxon>
    </lineage>
</organism>
<proteinExistence type="predicted"/>
<sequence length="132" mass="14897">MAGDGLRDSELSNLTALSPLDGRYWNKGKDSSPHMSEYGLLYYSVPVERRSYKAYLEGLTDGFSMDDALEVKDFEKVSNHDVNAVEYLLKWQSHPDISKVLEFFHFACTSEDINNLAHASMLKEAMNVVVSP</sequence>
<accession>A0A9Q0PL03</accession>
<dbReference type="AlphaFoldDB" id="A0A9Q0PL03"/>
<dbReference type="InterPro" id="IPR024083">
    <property type="entry name" value="Fumarase/histidase_N"/>
</dbReference>
<reference evidence="1" key="2">
    <citation type="journal article" date="2023" name="Int. J. Mol. Sci.">
        <title>De Novo Assembly and Annotation of 11 Diverse Shrub Willow (Salix) Genomes Reveals Novel Gene Organization in Sex-Linked Regions.</title>
        <authorList>
            <person name="Hyden B."/>
            <person name="Feng K."/>
            <person name="Yates T.B."/>
            <person name="Jawdy S."/>
            <person name="Cereghino C."/>
            <person name="Smart L.B."/>
            <person name="Muchero W."/>
        </authorList>
    </citation>
    <scope>NUCLEOTIDE SEQUENCE [LARGE SCALE GENOMIC DNA]</scope>
    <source>
        <tissue evidence="1">Shoot tip</tissue>
    </source>
</reference>
<feature type="non-terminal residue" evidence="1">
    <location>
        <position position="1"/>
    </location>
</feature>
<dbReference type="GO" id="GO:0003824">
    <property type="term" value="F:catalytic activity"/>
    <property type="evidence" value="ECO:0007669"/>
    <property type="project" value="InterPro"/>
</dbReference>
<dbReference type="SUPFAM" id="SSF48557">
    <property type="entry name" value="L-aspartase-like"/>
    <property type="match status" value="1"/>
</dbReference>
<evidence type="ECO:0000313" key="1">
    <source>
        <dbReference type="EMBL" id="KAJ6690203.1"/>
    </source>
</evidence>
<evidence type="ECO:0000313" key="2">
    <source>
        <dbReference type="Proteomes" id="UP001151529"/>
    </source>
</evidence>
<dbReference type="Proteomes" id="UP001151529">
    <property type="component" value="Chromosome 8"/>
</dbReference>
<dbReference type="InterPro" id="IPR047136">
    <property type="entry name" value="PurB_bact"/>
</dbReference>
<comment type="caution">
    <text evidence="1">The sequence shown here is derived from an EMBL/GenBank/DDBJ whole genome shotgun (WGS) entry which is preliminary data.</text>
</comment>
<dbReference type="EMBL" id="JAPFFL010000012">
    <property type="protein sequence ID" value="KAJ6690203.1"/>
    <property type="molecule type" value="Genomic_DNA"/>
</dbReference>